<keyword evidence="4" id="KW-0472">Membrane</keyword>
<feature type="region of interest" description="Disordered" evidence="3">
    <location>
        <begin position="403"/>
        <end position="425"/>
    </location>
</feature>
<feature type="transmembrane region" description="Helical" evidence="4">
    <location>
        <begin position="195"/>
        <end position="215"/>
    </location>
</feature>
<evidence type="ECO:0000256" key="2">
    <source>
        <dbReference type="ARBA" id="ARBA00034247"/>
    </source>
</evidence>
<keyword evidence="4" id="KW-0812">Transmembrane</keyword>
<gene>
    <name evidence="6" type="ORF">SAMN05421547_111202</name>
</gene>
<reference evidence="6 7" key="1">
    <citation type="submission" date="2016-10" db="EMBL/GenBank/DDBJ databases">
        <authorList>
            <person name="de Groot N.N."/>
        </authorList>
    </citation>
    <scope>NUCLEOTIDE SEQUENCE [LARGE SCALE GENOMIC DNA]</scope>
    <source>
        <strain evidence="6 7">LMG 24775</strain>
    </source>
</reference>
<evidence type="ECO:0000313" key="6">
    <source>
        <dbReference type="EMBL" id="SDZ07228.1"/>
    </source>
</evidence>
<dbReference type="CDD" id="cd01949">
    <property type="entry name" value="GGDEF"/>
    <property type="match status" value="1"/>
</dbReference>
<evidence type="ECO:0000259" key="5">
    <source>
        <dbReference type="PROSITE" id="PS50887"/>
    </source>
</evidence>
<dbReference type="InterPro" id="IPR050469">
    <property type="entry name" value="Diguanylate_Cyclase"/>
</dbReference>
<feature type="transmembrane region" description="Helical" evidence="4">
    <location>
        <begin position="85"/>
        <end position="104"/>
    </location>
</feature>
<dbReference type="SUPFAM" id="SSF55073">
    <property type="entry name" value="Nucleotide cyclase"/>
    <property type="match status" value="1"/>
</dbReference>
<name>A0A1H3Q293_9BURK</name>
<dbReference type="EMBL" id="FNPE01000011">
    <property type="protein sequence ID" value="SDZ07228.1"/>
    <property type="molecule type" value="Genomic_DNA"/>
</dbReference>
<dbReference type="Gene3D" id="3.30.70.270">
    <property type="match status" value="1"/>
</dbReference>
<dbReference type="PANTHER" id="PTHR45138">
    <property type="entry name" value="REGULATORY COMPONENTS OF SENSORY TRANSDUCTION SYSTEM"/>
    <property type="match status" value="1"/>
</dbReference>
<dbReference type="PROSITE" id="PS50887">
    <property type="entry name" value="GGDEF"/>
    <property type="match status" value="1"/>
</dbReference>
<dbReference type="InterPro" id="IPR029787">
    <property type="entry name" value="Nucleotide_cyclase"/>
</dbReference>
<dbReference type="NCBIfam" id="TIGR00254">
    <property type="entry name" value="GGDEF"/>
    <property type="match status" value="1"/>
</dbReference>
<dbReference type="AlphaFoldDB" id="A0A1H3Q293"/>
<dbReference type="Proteomes" id="UP000183417">
    <property type="component" value="Unassembled WGS sequence"/>
</dbReference>
<feature type="transmembrane region" description="Helical" evidence="4">
    <location>
        <begin position="163"/>
        <end position="183"/>
    </location>
</feature>
<feature type="domain" description="GGDEF" evidence="5">
    <location>
        <begin position="270"/>
        <end position="403"/>
    </location>
</feature>
<keyword evidence="4" id="KW-1133">Transmembrane helix</keyword>
<dbReference type="InterPro" id="IPR043128">
    <property type="entry name" value="Rev_trsase/Diguanyl_cyclase"/>
</dbReference>
<evidence type="ECO:0000256" key="4">
    <source>
        <dbReference type="SAM" id="Phobius"/>
    </source>
</evidence>
<dbReference type="GO" id="GO:1902201">
    <property type="term" value="P:negative regulation of bacterial-type flagellum-dependent cell motility"/>
    <property type="evidence" value="ECO:0007669"/>
    <property type="project" value="TreeGrafter"/>
</dbReference>
<feature type="transmembrane region" description="Helical" evidence="4">
    <location>
        <begin position="125"/>
        <end position="151"/>
    </location>
</feature>
<organism evidence="6 7">
    <name type="scientific">Delftia lacustris</name>
    <dbReference type="NCBI Taxonomy" id="558537"/>
    <lineage>
        <taxon>Bacteria</taxon>
        <taxon>Pseudomonadati</taxon>
        <taxon>Pseudomonadota</taxon>
        <taxon>Betaproteobacteria</taxon>
        <taxon>Burkholderiales</taxon>
        <taxon>Comamonadaceae</taxon>
        <taxon>Delftia</taxon>
    </lineage>
</organism>
<protein>
    <recommendedName>
        <fullName evidence="1">diguanylate cyclase</fullName>
        <ecNumber evidence="1">2.7.7.65</ecNumber>
    </recommendedName>
</protein>
<dbReference type="SMART" id="SM00267">
    <property type="entry name" value="GGDEF"/>
    <property type="match status" value="1"/>
</dbReference>
<dbReference type="GO" id="GO:0005886">
    <property type="term" value="C:plasma membrane"/>
    <property type="evidence" value="ECO:0007669"/>
    <property type="project" value="TreeGrafter"/>
</dbReference>
<evidence type="ECO:0000256" key="3">
    <source>
        <dbReference type="SAM" id="MobiDB-lite"/>
    </source>
</evidence>
<dbReference type="EC" id="2.7.7.65" evidence="1"/>
<dbReference type="GO" id="GO:0043709">
    <property type="term" value="P:cell adhesion involved in single-species biofilm formation"/>
    <property type="evidence" value="ECO:0007669"/>
    <property type="project" value="TreeGrafter"/>
</dbReference>
<evidence type="ECO:0000256" key="1">
    <source>
        <dbReference type="ARBA" id="ARBA00012528"/>
    </source>
</evidence>
<dbReference type="FunFam" id="3.30.70.270:FF:000001">
    <property type="entry name" value="Diguanylate cyclase domain protein"/>
    <property type="match status" value="1"/>
</dbReference>
<comment type="catalytic activity">
    <reaction evidence="2">
        <text>2 GTP = 3',3'-c-di-GMP + 2 diphosphate</text>
        <dbReference type="Rhea" id="RHEA:24898"/>
        <dbReference type="ChEBI" id="CHEBI:33019"/>
        <dbReference type="ChEBI" id="CHEBI:37565"/>
        <dbReference type="ChEBI" id="CHEBI:58805"/>
        <dbReference type="EC" id="2.7.7.65"/>
    </reaction>
</comment>
<dbReference type="GO" id="GO:0052621">
    <property type="term" value="F:diguanylate cyclase activity"/>
    <property type="evidence" value="ECO:0007669"/>
    <property type="project" value="UniProtKB-EC"/>
</dbReference>
<sequence>MGAHRGRRPAALHCMPVLSSISRNLPDRLLWGPKPASPLVDEALHLERWKRRTWQLHISVLLSHLYALLLFLGHAWAGYAPWPVVLGYGLWVAAGMGFITWAYASDWCHKLRDPGMFLTHQLVSIIGVLGMVMAAPALAFQSMVMLIAFSADGFLARSRTSFWLTWIGTLVAVAAIICWRGPLMRMTTDTAAGQLLAFGVVLGAVVRCSVQATFFRSMQYRLGIANDKLAAALAQIEALLRHDDLTGVSNRRGVMERLHEVRTAAQERGEVLCVALLDIDHFKRINDSFGHEGGDRVLRAFGALLKSQLRSTDGVGRYGGEEFLLVLPDTGLAQAGELLERLRLRIAEAPWTHTLGDGARVTCTLGAAQYRTGESVEATIARADAALYRGKAQGRNCTVLEPQQAPQVLSGAPAPRTDAGMPDRL</sequence>
<dbReference type="InterPro" id="IPR000160">
    <property type="entry name" value="GGDEF_dom"/>
</dbReference>
<dbReference type="PANTHER" id="PTHR45138:SF9">
    <property type="entry name" value="DIGUANYLATE CYCLASE DGCM-RELATED"/>
    <property type="match status" value="1"/>
</dbReference>
<proteinExistence type="predicted"/>
<accession>A0A1H3Q293</accession>
<evidence type="ECO:0000313" key="7">
    <source>
        <dbReference type="Proteomes" id="UP000183417"/>
    </source>
</evidence>
<feature type="transmembrane region" description="Helical" evidence="4">
    <location>
        <begin position="58"/>
        <end position="79"/>
    </location>
</feature>
<dbReference type="Pfam" id="PF00990">
    <property type="entry name" value="GGDEF"/>
    <property type="match status" value="1"/>
</dbReference>